<dbReference type="SUPFAM" id="SSF46626">
    <property type="entry name" value="Cytochrome c"/>
    <property type="match status" value="1"/>
</dbReference>
<keyword evidence="3 4" id="KW-0408">Iron</keyword>
<reference evidence="7 8" key="1">
    <citation type="journal article" date="2018" name="Environ. Microbiol.">
        <title>Isolation and genomic characterization of Novimethylophilus kurashikiensis gen. nov. sp. nov., a new lanthanide-dependent methylotrophic species of Methylophilaceae.</title>
        <authorList>
            <person name="Lv H."/>
            <person name="Sahin N."/>
            <person name="Tani A."/>
        </authorList>
    </citation>
    <scope>NUCLEOTIDE SEQUENCE [LARGE SCALE GENOMIC DNA]</scope>
    <source>
        <strain evidence="7 8">La2-4</strain>
    </source>
</reference>
<protein>
    <submittedName>
        <fullName evidence="7">Cytochrome C</fullName>
    </submittedName>
</protein>
<dbReference type="OrthoDB" id="5295318at2"/>
<keyword evidence="2 4" id="KW-0479">Metal-binding</keyword>
<dbReference type="Proteomes" id="UP000245081">
    <property type="component" value="Unassembled WGS sequence"/>
</dbReference>
<keyword evidence="5" id="KW-0732">Signal</keyword>
<dbReference type="InterPro" id="IPR015170">
    <property type="entry name" value="DUF1924_SHP"/>
</dbReference>
<dbReference type="GO" id="GO:0020037">
    <property type="term" value="F:heme binding"/>
    <property type="evidence" value="ECO:0007669"/>
    <property type="project" value="InterPro"/>
</dbReference>
<evidence type="ECO:0000256" key="5">
    <source>
        <dbReference type="SAM" id="SignalP"/>
    </source>
</evidence>
<accession>A0A2R5F2F7</accession>
<evidence type="ECO:0000256" key="1">
    <source>
        <dbReference type="ARBA" id="ARBA00022617"/>
    </source>
</evidence>
<dbReference type="InterPro" id="IPR009056">
    <property type="entry name" value="Cyt_c-like_dom"/>
</dbReference>
<evidence type="ECO:0000256" key="2">
    <source>
        <dbReference type="ARBA" id="ARBA00022723"/>
    </source>
</evidence>
<feature type="chain" id="PRO_5015323511" evidence="5">
    <location>
        <begin position="22"/>
        <end position="139"/>
    </location>
</feature>
<dbReference type="AlphaFoldDB" id="A0A2R5F2F7"/>
<gene>
    <name evidence="7" type="ORF">NMK_0321</name>
</gene>
<dbReference type="Pfam" id="PF09086">
    <property type="entry name" value="DUF1924"/>
    <property type="match status" value="1"/>
</dbReference>
<evidence type="ECO:0000259" key="6">
    <source>
        <dbReference type="PROSITE" id="PS51007"/>
    </source>
</evidence>
<dbReference type="RefSeq" id="WP_109014017.1">
    <property type="nucleotide sequence ID" value="NZ_BDOQ01000002.1"/>
</dbReference>
<proteinExistence type="predicted"/>
<feature type="domain" description="Cytochrome c" evidence="6">
    <location>
        <begin position="46"/>
        <end position="139"/>
    </location>
</feature>
<evidence type="ECO:0000256" key="3">
    <source>
        <dbReference type="ARBA" id="ARBA00023004"/>
    </source>
</evidence>
<evidence type="ECO:0000313" key="8">
    <source>
        <dbReference type="Proteomes" id="UP000245081"/>
    </source>
</evidence>
<evidence type="ECO:0000256" key="4">
    <source>
        <dbReference type="PROSITE-ProRule" id="PRU00433"/>
    </source>
</evidence>
<keyword evidence="8" id="KW-1185">Reference proteome</keyword>
<comment type="caution">
    <text evidence="7">The sequence shown here is derived from an EMBL/GenBank/DDBJ whole genome shotgun (WGS) entry which is preliminary data.</text>
</comment>
<sequence>MQKLATTLLIALGIASLPAVADVASGQKLADKYAAVAKTIDPNFKPSADAGRAFFTRKILVHGKEISCSSCHTDNPANPGKHIKDGKPIKPLAPSANPKRFSDIDKVETNFEKHCLEVIGKDCTAQEKTDYITYLLSIK</sequence>
<dbReference type="InterPro" id="IPR036909">
    <property type="entry name" value="Cyt_c-like_dom_sf"/>
</dbReference>
<dbReference type="Gene3D" id="1.10.760.10">
    <property type="entry name" value="Cytochrome c-like domain"/>
    <property type="match status" value="1"/>
</dbReference>
<feature type="signal peptide" evidence="5">
    <location>
        <begin position="1"/>
        <end position="21"/>
    </location>
</feature>
<dbReference type="EMBL" id="BDOQ01000002">
    <property type="protein sequence ID" value="GBG12787.1"/>
    <property type="molecule type" value="Genomic_DNA"/>
</dbReference>
<keyword evidence="1 4" id="KW-0349">Heme</keyword>
<evidence type="ECO:0000313" key="7">
    <source>
        <dbReference type="EMBL" id="GBG12787.1"/>
    </source>
</evidence>
<dbReference type="GO" id="GO:0009055">
    <property type="term" value="F:electron transfer activity"/>
    <property type="evidence" value="ECO:0007669"/>
    <property type="project" value="InterPro"/>
</dbReference>
<organism evidence="7 8">
    <name type="scientific">Novimethylophilus kurashikiensis</name>
    <dbReference type="NCBI Taxonomy" id="1825523"/>
    <lineage>
        <taxon>Bacteria</taxon>
        <taxon>Pseudomonadati</taxon>
        <taxon>Pseudomonadota</taxon>
        <taxon>Betaproteobacteria</taxon>
        <taxon>Nitrosomonadales</taxon>
        <taxon>Methylophilaceae</taxon>
        <taxon>Novimethylophilus</taxon>
    </lineage>
</organism>
<name>A0A2R5F2F7_9PROT</name>
<dbReference type="GO" id="GO:0046872">
    <property type="term" value="F:metal ion binding"/>
    <property type="evidence" value="ECO:0007669"/>
    <property type="project" value="UniProtKB-KW"/>
</dbReference>
<dbReference type="PROSITE" id="PS51007">
    <property type="entry name" value="CYTC"/>
    <property type="match status" value="1"/>
</dbReference>